<dbReference type="InterPro" id="IPR035906">
    <property type="entry name" value="MetI-like_sf"/>
</dbReference>
<dbReference type="InterPro" id="IPR050366">
    <property type="entry name" value="BP-dependent_transpt_permease"/>
</dbReference>
<keyword evidence="5 7" id="KW-1133">Transmembrane helix</keyword>
<feature type="transmembrane region" description="Helical" evidence="7">
    <location>
        <begin position="67"/>
        <end position="92"/>
    </location>
</feature>
<evidence type="ECO:0000256" key="7">
    <source>
        <dbReference type="RuleBase" id="RU363032"/>
    </source>
</evidence>
<keyword evidence="10" id="KW-1185">Reference proteome</keyword>
<comment type="similarity">
    <text evidence="7">Belongs to the binding-protein-dependent transport system permease family.</text>
</comment>
<name>A0ABU2DR98_9MICC</name>
<gene>
    <name evidence="9" type="ORF">RIL96_05500</name>
</gene>
<dbReference type="CDD" id="cd06261">
    <property type="entry name" value="TM_PBP2"/>
    <property type="match status" value="1"/>
</dbReference>
<evidence type="ECO:0000256" key="6">
    <source>
        <dbReference type="ARBA" id="ARBA00023136"/>
    </source>
</evidence>
<keyword evidence="4 7" id="KW-0812">Transmembrane</keyword>
<feature type="domain" description="ABC transmembrane type-1" evidence="8">
    <location>
        <begin position="65"/>
        <end position="254"/>
    </location>
</feature>
<dbReference type="Gene3D" id="1.10.3720.10">
    <property type="entry name" value="MetI-like"/>
    <property type="match status" value="1"/>
</dbReference>
<feature type="transmembrane region" description="Helical" evidence="7">
    <location>
        <begin position="7"/>
        <end position="28"/>
    </location>
</feature>
<dbReference type="Proteomes" id="UP001251870">
    <property type="component" value="Unassembled WGS sequence"/>
</dbReference>
<feature type="transmembrane region" description="Helical" evidence="7">
    <location>
        <begin position="228"/>
        <end position="254"/>
    </location>
</feature>
<sequence length="268" mass="27969">MPLTGTIGLIIVLGIVAVALLSLIWTPYDPLQADPADRLSGSSAQHLLGTDRYGRDVLSTLMAGAQVTLLVGCVAVLIAAVIGTPLGILAAMRRGWTEEFIMRSADMMLAFPALLLAIMASAVMGASTLAAMIAIGLAAGPGFARVARAGTLQVMSSDFILAARSASQPEMRIARRHVLPNIFGLVVIQASVTFALAILAEAALSFLGLGTPPPEPSWGRMLQGAQDYLAVAPHLAIWPGLAIAVAVLGFNLLGDGLRDVLDPKMRKR</sequence>
<organism evidence="9 10">
    <name type="scientific">Nesterenkonia aerolata</name>
    <dbReference type="NCBI Taxonomy" id="3074079"/>
    <lineage>
        <taxon>Bacteria</taxon>
        <taxon>Bacillati</taxon>
        <taxon>Actinomycetota</taxon>
        <taxon>Actinomycetes</taxon>
        <taxon>Micrococcales</taxon>
        <taxon>Micrococcaceae</taxon>
        <taxon>Nesterenkonia</taxon>
    </lineage>
</organism>
<dbReference type="InterPro" id="IPR000515">
    <property type="entry name" value="MetI-like"/>
</dbReference>
<reference evidence="9 10" key="1">
    <citation type="submission" date="2023-09" db="EMBL/GenBank/DDBJ databases">
        <title>Description of three actinobacteria isolated from air of manufacturing shop in a pharmaceutical factory.</title>
        <authorList>
            <person name="Zhang D.-F."/>
        </authorList>
    </citation>
    <scope>NUCLEOTIDE SEQUENCE [LARGE SCALE GENOMIC DNA]</scope>
    <source>
        <strain evidence="9 10">LY-0111</strain>
    </source>
</reference>
<protein>
    <submittedName>
        <fullName evidence="9">ABC transporter permease</fullName>
    </submittedName>
</protein>
<dbReference type="PANTHER" id="PTHR43386">
    <property type="entry name" value="OLIGOPEPTIDE TRANSPORT SYSTEM PERMEASE PROTEIN APPC"/>
    <property type="match status" value="1"/>
</dbReference>
<evidence type="ECO:0000313" key="10">
    <source>
        <dbReference type="Proteomes" id="UP001251870"/>
    </source>
</evidence>
<evidence type="ECO:0000256" key="1">
    <source>
        <dbReference type="ARBA" id="ARBA00004651"/>
    </source>
</evidence>
<evidence type="ECO:0000256" key="5">
    <source>
        <dbReference type="ARBA" id="ARBA00022989"/>
    </source>
</evidence>
<dbReference type="PANTHER" id="PTHR43386:SF25">
    <property type="entry name" value="PEPTIDE ABC TRANSPORTER PERMEASE PROTEIN"/>
    <property type="match status" value="1"/>
</dbReference>
<feature type="transmembrane region" description="Helical" evidence="7">
    <location>
        <begin position="182"/>
        <end position="208"/>
    </location>
</feature>
<evidence type="ECO:0000256" key="2">
    <source>
        <dbReference type="ARBA" id="ARBA00022448"/>
    </source>
</evidence>
<keyword evidence="6 7" id="KW-0472">Membrane</keyword>
<evidence type="ECO:0000313" key="9">
    <source>
        <dbReference type="EMBL" id="MDR8019018.1"/>
    </source>
</evidence>
<comment type="caution">
    <text evidence="9">The sequence shown here is derived from an EMBL/GenBank/DDBJ whole genome shotgun (WGS) entry which is preliminary data.</text>
</comment>
<comment type="subcellular location">
    <subcellularLocation>
        <location evidence="1 7">Cell membrane</location>
        <topology evidence="1 7">Multi-pass membrane protein</topology>
    </subcellularLocation>
</comment>
<keyword evidence="3" id="KW-1003">Cell membrane</keyword>
<dbReference type="EMBL" id="JAVKGR010000004">
    <property type="protein sequence ID" value="MDR8019018.1"/>
    <property type="molecule type" value="Genomic_DNA"/>
</dbReference>
<proteinExistence type="inferred from homology"/>
<accession>A0ABU2DR98</accession>
<keyword evidence="2 7" id="KW-0813">Transport</keyword>
<dbReference type="Pfam" id="PF00528">
    <property type="entry name" value="BPD_transp_1"/>
    <property type="match status" value="1"/>
</dbReference>
<evidence type="ECO:0000256" key="4">
    <source>
        <dbReference type="ARBA" id="ARBA00022692"/>
    </source>
</evidence>
<feature type="transmembrane region" description="Helical" evidence="7">
    <location>
        <begin position="113"/>
        <end position="137"/>
    </location>
</feature>
<evidence type="ECO:0000259" key="8">
    <source>
        <dbReference type="PROSITE" id="PS50928"/>
    </source>
</evidence>
<dbReference type="PROSITE" id="PS50928">
    <property type="entry name" value="ABC_TM1"/>
    <property type="match status" value="1"/>
</dbReference>
<dbReference type="SUPFAM" id="SSF161098">
    <property type="entry name" value="MetI-like"/>
    <property type="match status" value="1"/>
</dbReference>
<evidence type="ECO:0000256" key="3">
    <source>
        <dbReference type="ARBA" id="ARBA00022475"/>
    </source>
</evidence>